<feature type="domain" description="Spermatogenesis-associated protein 20-like TRX" evidence="1">
    <location>
        <begin position="3"/>
        <end position="157"/>
    </location>
</feature>
<dbReference type="Gene3D" id="1.50.10.10">
    <property type="match status" value="1"/>
</dbReference>
<dbReference type="PANTHER" id="PTHR42899:SF1">
    <property type="entry name" value="SPERMATOGENESIS-ASSOCIATED PROTEIN 20"/>
    <property type="match status" value="1"/>
</dbReference>
<dbReference type="CDD" id="cd02955">
    <property type="entry name" value="SSP411"/>
    <property type="match status" value="1"/>
</dbReference>
<proteinExistence type="predicted"/>
<dbReference type="Pfam" id="PF03190">
    <property type="entry name" value="Thioredox_DsbH"/>
    <property type="match status" value="1"/>
</dbReference>
<protein>
    <recommendedName>
        <fullName evidence="1">Spermatogenesis-associated protein 20-like TRX domain-containing protein</fullName>
    </recommendedName>
</protein>
<dbReference type="PANTHER" id="PTHR42899">
    <property type="entry name" value="SPERMATOGENESIS-ASSOCIATED PROTEIN 20"/>
    <property type="match status" value="1"/>
</dbReference>
<dbReference type="SUPFAM" id="SSF48208">
    <property type="entry name" value="Six-hairpin glycosidases"/>
    <property type="match status" value="1"/>
</dbReference>
<dbReference type="Proteomes" id="UP000319514">
    <property type="component" value="Unassembled WGS sequence"/>
</dbReference>
<dbReference type="OrthoDB" id="9762614at2"/>
<dbReference type="AlphaFoldDB" id="A0A542ZL62"/>
<keyword evidence="3" id="KW-1185">Reference proteome</keyword>
<dbReference type="RefSeq" id="WP_141788916.1">
    <property type="nucleotide sequence ID" value="NZ_VFOQ01000001.1"/>
</dbReference>
<dbReference type="InterPro" id="IPR036249">
    <property type="entry name" value="Thioredoxin-like_sf"/>
</dbReference>
<dbReference type="PIRSF" id="PIRSF006402">
    <property type="entry name" value="UCP006402_thioredoxin"/>
    <property type="match status" value="1"/>
</dbReference>
<organism evidence="2 3">
    <name type="scientific">Oryzihumus leptocrescens</name>
    <dbReference type="NCBI Taxonomy" id="297536"/>
    <lineage>
        <taxon>Bacteria</taxon>
        <taxon>Bacillati</taxon>
        <taxon>Actinomycetota</taxon>
        <taxon>Actinomycetes</taxon>
        <taxon>Micrococcales</taxon>
        <taxon>Intrasporangiaceae</taxon>
        <taxon>Oryzihumus</taxon>
    </lineage>
</organism>
<evidence type="ECO:0000313" key="3">
    <source>
        <dbReference type="Proteomes" id="UP000319514"/>
    </source>
</evidence>
<name>A0A542ZL62_9MICO</name>
<gene>
    <name evidence="2" type="ORF">FB474_2492</name>
</gene>
<evidence type="ECO:0000259" key="1">
    <source>
        <dbReference type="Pfam" id="PF03190"/>
    </source>
</evidence>
<dbReference type="EMBL" id="VFOQ01000001">
    <property type="protein sequence ID" value="TQL61087.1"/>
    <property type="molecule type" value="Genomic_DNA"/>
</dbReference>
<accession>A0A542ZL62</accession>
<dbReference type="Gene3D" id="3.40.30.10">
    <property type="entry name" value="Glutaredoxin"/>
    <property type="match status" value="1"/>
</dbReference>
<evidence type="ECO:0000313" key="2">
    <source>
        <dbReference type="EMBL" id="TQL61087.1"/>
    </source>
</evidence>
<dbReference type="SUPFAM" id="SSF52833">
    <property type="entry name" value="Thioredoxin-like"/>
    <property type="match status" value="1"/>
</dbReference>
<dbReference type="InterPro" id="IPR008928">
    <property type="entry name" value="6-hairpin_glycosidase_sf"/>
</dbReference>
<comment type="caution">
    <text evidence="2">The sequence shown here is derived from an EMBL/GenBank/DDBJ whole genome shotgun (WGS) entry which is preliminary data.</text>
</comment>
<dbReference type="InterPro" id="IPR024705">
    <property type="entry name" value="Ssp411"/>
</dbReference>
<dbReference type="InterPro" id="IPR012341">
    <property type="entry name" value="6hp_glycosidase-like_sf"/>
</dbReference>
<dbReference type="GO" id="GO:0005975">
    <property type="term" value="P:carbohydrate metabolic process"/>
    <property type="evidence" value="ECO:0007669"/>
    <property type="project" value="InterPro"/>
</dbReference>
<reference evidence="2 3" key="1">
    <citation type="submission" date="2019-06" db="EMBL/GenBank/DDBJ databases">
        <title>Sequencing the genomes of 1000 actinobacteria strains.</title>
        <authorList>
            <person name="Klenk H.-P."/>
        </authorList>
    </citation>
    <scope>NUCLEOTIDE SEQUENCE [LARGE SCALE GENOMIC DNA]</scope>
    <source>
        <strain evidence="2 3">DSM 18082</strain>
    </source>
</reference>
<dbReference type="InterPro" id="IPR004879">
    <property type="entry name" value="Ssp411-like_TRX"/>
</dbReference>
<sequence length="660" mass="70340">MANRLATATSPYLLQHADNPVDWWPWSEEAFAEARRRDVPVLLSVGYAACHWCHVMAHQSFEDEEVAALVNEGFVAVKVDREERPDVDAVYMTATTAMNGQGGWPMTALLTPSGEPFFTGTYFPKAGFLQLLAAVQDAWLTRREEVVAAGDRIAGALREAVARSTPPAPLDAAALDQAEEQLAGAFDHQHGGFGRAPKFPPSMVLEALLRHHARTGSTRALDMVERTCEAMARGGMYDQVGGGFARYAVDAAWVVPHFEKMLYDNAQLLRVYLHLWRATGSVLAQRVSRETADFLLRELRTPEGGFASALDADTDGIEGLTYAWTPQQLVEVLGPEDGHRAAQLLHVTEAGTFEHGMSTLQLRADPPDPAWWADVRARLKEARDLRPQPARDDKVVTAWNGLAIAALAEAGALLDDPALLEAAARCARFVVDTHVVEGRPRRTSRDGRVGEAAGVADDHGDLAEGLLALHQATGDPQWLEVAGTVLDLALTHFADGRGGFHDTADDAEELFTRPRSDADNAEPCGQSSIAHALLTWSALTGSAEHRERADAAIAAAGALAGRDPRFAGWTLAAAEASLAGPLQVAVVGEDAHAGALLDVARRSSSPGLVLAAGAPDAPGIPLLADRPLVAGGSAAYVCRGFVCDAPVTDAAALREALARG</sequence>